<feature type="region of interest" description="Disordered" evidence="5">
    <location>
        <begin position="354"/>
        <end position="395"/>
    </location>
</feature>
<feature type="compositionally biased region" description="Basic and acidic residues" evidence="5">
    <location>
        <begin position="385"/>
        <end position="395"/>
    </location>
</feature>
<comment type="subcellular location">
    <subcellularLocation>
        <location evidence="1">Membrane</location>
        <topology evidence="1">Multi-pass membrane protein</topology>
    </subcellularLocation>
</comment>
<dbReference type="InterPro" id="IPR036259">
    <property type="entry name" value="MFS_trans_sf"/>
</dbReference>
<keyword evidence="4 6" id="KW-0472">Membrane</keyword>
<proteinExistence type="predicted"/>
<feature type="transmembrane region" description="Helical" evidence="6">
    <location>
        <begin position="202"/>
        <end position="222"/>
    </location>
</feature>
<sequence length="395" mass="45054">MMVTLVLCILFMLISSFASSLIWFTVWRFCANVANAGMIVIWNVFFIENLPTKDRFWIKSIIAWSPNMAFYAIIAYIAGDWRTLTRTSALLAIPALVLLTFLCESPRWLLQRGKLGYVKTAIMRIHRIDGRLCDVQLLDYILYKEGQRFLESRKKNKYSFIHLFYTRTFAGYTIAVSFSIFVTSVMLYSLVFNMEKLSGSLYWNNIIMGLLQYACNLVTGFVDFKFERIGRKSIHDVAQLVSSVALAVCTLVYLSGYQVALSNLVRASTLCVLGMCSLLYTTNVLCTNELFPTCIRNVSFSFVQTWSRIGVVVSPLIFFLGDLWTPSPYLFMCILTLTDLLLFRFNVTETKGKPLSDNMPENDQQISHDTKSGDRNVELLPLKNGNDDGTLKQDK</sequence>
<protein>
    <submittedName>
        <fullName evidence="7">Sugar transporter domain-containing protein</fullName>
    </submittedName>
</protein>
<evidence type="ECO:0000256" key="4">
    <source>
        <dbReference type="ARBA" id="ARBA00023136"/>
    </source>
</evidence>
<feature type="transmembrane region" description="Helical" evidence="6">
    <location>
        <begin position="234"/>
        <end position="255"/>
    </location>
</feature>
<feature type="transmembrane region" description="Helical" evidence="6">
    <location>
        <begin position="169"/>
        <end position="190"/>
    </location>
</feature>
<dbReference type="PANTHER" id="PTHR24064">
    <property type="entry name" value="SOLUTE CARRIER FAMILY 22 MEMBER"/>
    <property type="match status" value="1"/>
</dbReference>
<evidence type="ECO:0000256" key="5">
    <source>
        <dbReference type="SAM" id="MobiDB-lite"/>
    </source>
</evidence>
<evidence type="ECO:0000256" key="2">
    <source>
        <dbReference type="ARBA" id="ARBA00022692"/>
    </source>
</evidence>
<feature type="transmembrane region" description="Helical" evidence="6">
    <location>
        <begin position="56"/>
        <end position="78"/>
    </location>
</feature>
<evidence type="ECO:0000256" key="6">
    <source>
        <dbReference type="SAM" id="Phobius"/>
    </source>
</evidence>
<feature type="transmembrane region" description="Helical" evidence="6">
    <location>
        <begin position="298"/>
        <end position="321"/>
    </location>
</feature>
<gene>
    <name evidence="7" type="ORF">DdX_20617</name>
</gene>
<evidence type="ECO:0000313" key="8">
    <source>
        <dbReference type="Proteomes" id="UP001201812"/>
    </source>
</evidence>
<evidence type="ECO:0000313" key="7">
    <source>
        <dbReference type="EMBL" id="KAI1693512.1"/>
    </source>
</evidence>
<name>A0AAD4MG01_9BILA</name>
<evidence type="ECO:0000256" key="3">
    <source>
        <dbReference type="ARBA" id="ARBA00022989"/>
    </source>
</evidence>
<accession>A0AAD4MG01</accession>
<feature type="transmembrane region" description="Helical" evidence="6">
    <location>
        <begin position="28"/>
        <end position="47"/>
    </location>
</feature>
<reference evidence="7" key="1">
    <citation type="submission" date="2022-01" db="EMBL/GenBank/DDBJ databases">
        <title>Genome Sequence Resource for Two Populations of Ditylenchus destructor, the Migratory Endoparasitic Phytonematode.</title>
        <authorList>
            <person name="Zhang H."/>
            <person name="Lin R."/>
            <person name="Xie B."/>
        </authorList>
    </citation>
    <scope>NUCLEOTIDE SEQUENCE</scope>
    <source>
        <strain evidence="7">BazhouSP</strain>
    </source>
</reference>
<comment type="caution">
    <text evidence="7">The sequence shown here is derived from an EMBL/GenBank/DDBJ whole genome shotgun (WGS) entry which is preliminary data.</text>
</comment>
<evidence type="ECO:0000256" key="1">
    <source>
        <dbReference type="ARBA" id="ARBA00004141"/>
    </source>
</evidence>
<dbReference type="EMBL" id="JAKKPZ010000618">
    <property type="protein sequence ID" value="KAI1693512.1"/>
    <property type="molecule type" value="Genomic_DNA"/>
</dbReference>
<feature type="compositionally biased region" description="Basic and acidic residues" evidence="5">
    <location>
        <begin position="366"/>
        <end position="377"/>
    </location>
</feature>
<keyword evidence="7" id="KW-0813">Transport</keyword>
<dbReference type="Gene3D" id="1.20.1250.20">
    <property type="entry name" value="MFS general substrate transporter like domains"/>
    <property type="match status" value="1"/>
</dbReference>
<dbReference type="AlphaFoldDB" id="A0AAD4MG01"/>
<keyword evidence="3 6" id="KW-1133">Transmembrane helix</keyword>
<dbReference type="GO" id="GO:0016020">
    <property type="term" value="C:membrane"/>
    <property type="evidence" value="ECO:0007669"/>
    <property type="project" value="UniProtKB-SubCell"/>
</dbReference>
<organism evidence="7 8">
    <name type="scientific">Ditylenchus destructor</name>
    <dbReference type="NCBI Taxonomy" id="166010"/>
    <lineage>
        <taxon>Eukaryota</taxon>
        <taxon>Metazoa</taxon>
        <taxon>Ecdysozoa</taxon>
        <taxon>Nematoda</taxon>
        <taxon>Chromadorea</taxon>
        <taxon>Rhabditida</taxon>
        <taxon>Tylenchina</taxon>
        <taxon>Tylenchomorpha</taxon>
        <taxon>Sphaerularioidea</taxon>
        <taxon>Anguinidae</taxon>
        <taxon>Anguininae</taxon>
        <taxon>Ditylenchus</taxon>
    </lineage>
</organism>
<keyword evidence="2 6" id="KW-0812">Transmembrane</keyword>
<dbReference type="Proteomes" id="UP001201812">
    <property type="component" value="Unassembled WGS sequence"/>
</dbReference>
<dbReference type="GO" id="GO:0022857">
    <property type="term" value="F:transmembrane transporter activity"/>
    <property type="evidence" value="ECO:0007669"/>
    <property type="project" value="InterPro"/>
</dbReference>
<keyword evidence="7" id="KW-0762">Sugar transport</keyword>
<keyword evidence="8" id="KW-1185">Reference proteome</keyword>
<feature type="transmembrane region" description="Helical" evidence="6">
    <location>
        <begin position="267"/>
        <end position="286"/>
    </location>
</feature>
<dbReference type="Pfam" id="PF00083">
    <property type="entry name" value="Sugar_tr"/>
    <property type="match status" value="1"/>
</dbReference>
<feature type="transmembrane region" description="Helical" evidence="6">
    <location>
        <begin position="84"/>
        <end position="103"/>
    </location>
</feature>
<dbReference type="InterPro" id="IPR005828">
    <property type="entry name" value="MFS_sugar_transport-like"/>
</dbReference>
<feature type="transmembrane region" description="Helical" evidence="6">
    <location>
        <begin position="327"/>
        <end position="347"/>
    </location>
</feature>
<dbReference type="SUPFAM" id="SSF103473">
    <property type="entry name" value="MFS general substrate transporter"/>
    <property type="match status" value="1"/>
</dbReference>